<keyword evidence="1" id="KW-0812">Transmembrane</keyword>
<evidence type="ECO:0000313" key="2">
    <source>
        <dbReference type="EMBL" id="MFD0927522.1"/>
    </source>
</evidence>
<keyword evidence="1" id="KW-0472">Membrane</keyword>
<comment type="caution">
    <text evidence="2">The sequence shown here is derived from an EMBL/GenBank/DDBJ whole genome shotgun (WGS) entry which is preliminary data.</text>
</comment>
<keyword evidence="3" id="KW-1185">Reference proteome</keyword>
<evidence type="ECO:0000256" key="1">
    <source>
        <dbReference type="SAM" id="Phobius"/>
    </source>
</evidence>
<protein>
    <submittedName>
        <fullName evidence="2">Uncharacterized protein</fullName>
    </submittedName>
</protein>
<gene>
    <name evidence="2" type="ORF">ACFQ04_17410</name>
</gene>
<dbReference type="EMBL" id="JBHTIL010000006">
    <property type="protein sequence ID" value="MFD0927522.1"/>
    <property type="molecule type" value="Genomic_DNA"/>
</dbReference>
<evidence type="ECO:0000313" key="3">
    <source>
        <dbReference type="Proteomes" id="UP001597068"/>
    </source>
</evidence>
<reference evidence="3" key="1">
    <citation type="journal article" date="2019" name="Int. J. Syst. Evol. Microbiol.">
        <title>The Global Catalogue of Microorganisms (GCM) 10K type strain sequencing project: providing services to taxonomists for standard genome sequencing and annotation.</title>
        <authorList>
            <consortium name="The Broad Institute Genomics Platform"/>
            <consortium name="The Broad Institute Genome Sequencing Center for Infectious Disease"/>
            <person name="Wu L."/>
            <person name="Ma J."/>
        </authorList>
    </citation>
    <scope>NUCLEOTIDE SEQUENCE [LARGE SCALE GENOMIC DNA]</scope>
    <source>
        <strain evidence="3">CCUG 50873</strain>
    </source>
</reference>
<proteinExistence type="predicted"/>
<sequence length="252" mass="27360">MNAVSPGVVLFGPRFCWYCDDERPVVFCEVDWFDPRLPLLRDELPVVFWGVALFGPRLLWLLDPDAELPGFASATPATPTLPCRTPTKTAAAVMAPTPPTLRRCEPFMVISFLASRPTTSRRGLVHRMQPPGQKVPAADSFLGVKITVRALMGIVALVGSTVGFAGALGWRYATRRLVVIDNPPTTTPGSKGFMFTFDTVDVVAGPRWWPGLLLLPATGVVVAALMLTHEVARPSSCASTTGHPLRDRSRLP</sequence>
<keyword evidence="1" id="KW-1133">Transmembrane helix</keyword>
<organism evidence="2 3">
    <name type="scientific">Williamsia deligens</name>
    <dbReference type="NCBI Taxonomy" id="321325"/>
    <lineage>
        <taxon>Bacteria</taxon>
        <taxon>Bacillati</taxon>
        <taxon>Actinomycetota</taxon>
        <taxon>Actinomycetes</taxon>
        <taxon>Mycobacteriales</taxon>
        <taxon>Nocardiaceae</taxon>
        <taxon>Williamsia</taxon>
    </lineage>
</organism>
<name>A0ABW3GFV4_9NOCA</name>
<dbReference type="Proteomes" id="UP001597068">
    <property type="component" value="Unassembled WGS sequence"/>
</dbReference>
<accession>A0ABW3GFV4</accession>
<dbReference type="RefSeq" id="WP_253648929.1">
    <property type="nucleotide sequence ID" value="NZ_BAAAMO010000001.1"/>
</dbReference>
<feature type="transmembrane region" description="Helical" evidence="1">
    <location>
        <begin position="150"/>
        <end position="173"/>
    </location>
</feature>